<dbReference type="GO" id="GO:0000445">
    <property type="term" value="C:THO complex part of transcription export complex"/>
    <property type="evidence" value="ECO:0007669"/>
    <property type="project" value="TreeGrafter"/>
</dbReference>
<dbReference type="RefSeq" id="XP_016211615.1">
    <property type="nucleotide sequence ID" value="XM_016360629.1"/>
</dbReference>
<dbReference type="VEuPathDB" id="FungiDB:PV09_06922"/>
<dbReference type="InterPro" id="IPR019163">
    <property type="entry name" value="THO_Thoc5"/>
</dbReference>
<dbReference type="GO" id="GO:0003729">
    <property type="term" value="F:mRNA binding"/>
    <property type="evidence" value="ECO:0007669"/>
    <property type="project" value="TreeGrafter"/>
</dbReference>
<keyword evidence="4" id="KW-0175">Coiled coil</keyword>
<evidence type="ECO:0000256" key="3">
    <source>
        <dbReference type="ARBA" id="ARBA00023242"/>
    </source>
</evidence>
<dbReference type="PANTHER" id="PTHR13375:SF3">
    <property type="entry name" value="THO COMPLEX SUBUNIT 5 HOMOLOG"/>
    <property type="match status" value="1"/>
</dbReference>
<keyword evidence="6" id="KW-1185">Reference proteome</keyword>
<reference evidence="5 6" key="1">
    <citation type="submission" date="2015-01" db="EMBL/GenBank/DDBJ databases">
        <title>The Genome Sequence of Ochroconis gallopava CBS43764.</title>
        <authorList>
            <consortium name="The Broad Institute Genomics Platform"/>
            <person name="Cuomo C."/>
            <person name="de Hoog S."/>
            <person name="Gorbushina A."/>
            <person name="Stielow B."/>
            <person name="Teixiera M."/>
            <person name="Abouelleil A."/>
            <person name="Chapman S.B."/>
            <person name="Priest M."/>
            <person name="Young S.K."/>
            <person name="Wortman J."/>
            <person name="Nusbaum C."/>
            <person name="Birren B."/>
        </authorList>
    </citation>
    <scope>NUCLEOTIDE SEQUENCE [LARGE SCALE GENOMIC DNA]</scope>
    <source>
        <strain evidence="5 6">CBS 43764</strain>
    </source>
</reference>
<evidence type="ECO:0000313" key="6">
    <source>
        <dbReference type="Proteomes" id="UP000053259"/>
    </source>
</evidence>
<gene>
    <name evidence="5" type="ORF">PV09_06922</name>
</gene>
<evidence type="ECO:0000256" key="4">
    <source>
        <dbReference type="SAM" id="Coils"/>
    </source>
</evidence>
<comment type="subcellular location">
    <subcellularLocation>
        <location evidence="1">Nucleus</location>
    </subcellularLocation>
</comment>
<dbReference type="InParanoid" id="A0A0D1XHM9"/>
<accession>A0A0D1XHM9</accession>
<evidence type="ECO:0000313" key="5">
    <source>
        <dbReference type="EMBL" id="KIW01746.1"/>
    </source>
</evidence>
<dbReference type="Proteomes" id="UP000053259">
    <property type="component" value="Unassembled WGS sequence"/>
</dbReference>
<dbReference type="GeneID" id="27314895"/>
<sequence length="226" mass="25853">MTSSEIVSDPQLTAVLAAAAQARQQCEKILALIAESKDDDGELDTERKKLYSDLAIVRGLNRKAILDVRRTKQETADARHEVDTLHLQLQNLYYEQRHLNGEIASCENYDHSYKKLPLLPTEVYLSQHPEHASLDEHELMLKRIEHEHAERLQLEEKRQALLKRKQALISENNRRKELLASLDKKIEEWIEGSEGVETEFAKVTEEMTRIGGTASASDEENVTISQ</sequence>
<evidence type="ECO:0000256" key="2">
    <source>
        <dbReference type="ARBA" id="ARBA00008044"/>
    </source>
</evidence>
<keyword evidence="3" id="KW-0539">Nucleus</keyword>
<dbReference type="Pfam" id="PF09766">
    <property type="entry name" value="FmiP_Thoc5"/>
    <property type="match status" value="1"/>
</dbReference>
<feature type="coiled-coil region" evidence="4">
    <location>
        <begin position="144"/>
        <end position="171"/>
    </location>
</feature>
<evidence type="ECO:0008006" key="7">
    <source>
        <dbReference type="Google" id="ProtNLM"/>
    </source>
</evidence>
<dbReference type="STRING" id="253628.A0A0D1XHM9"/>
<organism evidence="5 6">
    <name type="scientific">Verruconis gallopava</name>
    <dbReference type="NCBI Taxonomy" id="253628"/>
    <lineage>
        <taxon>Eukaryota</taxon>
        <taxon>Fungi</taxon>
        <taxon>Dikarya</taxon>
        <taxon>Ascomycota</taxon>
        <taxon>Pezizomycotina</taxon>
        <taxon>Dothideomycetes</taxon>
        <taxon>Pleosporomycetidae</taxon>
        <taxon>Venturiales</taxon>
        <taxon>Sympoventuriaceae</taxon>
        <taxon>Verruconis</taxon>
    </lineage>
</organism>
<name>A0A0D1XHM9_9PEZI</name>
<dbReference type="HOGENOM" id="CLU_082754_0_0_1"/>
<dbReference type="PANTHER" id="PTHR13375">
    <property type="entry name" value="FMS INTERACTING PROTEIN"/>
    <property type="match status" value="1"/>
</dbReference>
<dbReference type="OrthoDB" id="20582at2759"/>
<comment type="similarity">
    <text evidence="2">Belongs to the THOC5 family.</text>
</comment>
<dbReference type="EMBL" id="KN847553">
    <property type="protein sequence ID" value="KIW01746.1"/>
    <property type="molecule type" value="Genomic_DNA"/>
</dbReference>
<dbReference type="AlphaFoldDB" id="A0A0D1XHM9"/>
<dbReference type="GO" id="GO:0006406">
    <property type="term" value="P:mRNA export from nucleus"/>
    <property type="evidence" value="ECO:0007669"/>
    <property type="project" value="TreeGrafter"/>
</dbReference>
<protein>
    <recommendedName>
        <fullName evidence="7">THO complex subunit 5</fullName>
    </recommendedName>
</protein>
<proteinExistence type="inferred from homology"/>
<evidence type="ECO:0000256" key="1">
    <source>
        <dbReference type="ARBA" id="ARBA00004123"/>
    </source>
</evidence>